<sequence>MAELGEHSGAFGGRRLGGRALVENLRDFPRTRFLLKKKPTKFAGLPDRIVRSRPFAWNAVLTGHEETGRDAQ</sequence>
<evidence type="ECO:0000313" key="2">
    <source>
        <dbReference type="Proteomes" id="UP000281647"/>
    </source>
</evidence>
<name>A0A432V4T5_9HYPH</name>
<evidence type="ECO:0000313" key="1">
    <source>
        <dbReference type="EMBL" id="RUM97176.1"/>
    </source>
</evidence>
<dbReference type="RefSeq" id="WP_128625187.1">
    <property type="nucleotide sequence ID" value="NZ_ML133511.1"/>
</dbReference>
<keyword evidence="2" id="KW-1185">Reference proteome</keyword>
<comment type="caution">
    <text evidence="1">The sequence shown here is derived from an EMBL/GenBank/DDBJ whole genome shotgun (WGS) entry which is preliminary data.</text>
</comment>
<organism evidence="1 2">
    <name type="scientific">Borborobacter arsenicus</name>
    <dbReference type="NCBI Taxonomy" id="1851146"/>
    <lineage>
        <taxon>Bacteria</taxon>
        <taxon>Pseudomonadati</taxon>
        <taxon>Pseudomonadota</taxon>
        <taxon>Alphaproteobacteria</taxon>
        <taxon>Hyphomicrobiales</taxon>
        <taxon>Phyllobacteriaceae</taxon>
        <taxon>Borborobacter</taxon>
    </lineage>
</organism>
<proteinExistence type="predicted"/>
<dbReference type="Proteomes" id="UP000281647">
    <property type="component" value="Unassembled WGS sequence"/>
</dbReference>
<reference evidence="1 2" key="1">
    <citation type="submission" date="2018-11" db="EMBL/GenBank/DDBJ databases">
        <title>Pseudaminobacter arsenicus sp. nov., an arsenic-resistant bacterium isolated from arsenic-rich aquifers.</title>
        <authorList>
            <person name="Mu Y."/>
        </authorList>
    </citation>
    <scope>NUCLEOTIDE SEQUENCE [LARGE SCALE GENOMIC DNA]</scope>
    <source>
        <strain evidence="1 2">CB3</strain>
    </source>
</reference>
<gene>
    <name evidence="1" type="ORF">EET67_13550</name>
</gene>
<accession>A0A432V4T5</accession>
<dbReference type="EMBL" id="RKST01000013">
    <property type="protein sequence ID" value="RUM97176.1"/>
    <property type="molecule type" value="Genomic_DNA"/>
</dbReference>
<protein>
    <submittedName>
        <fullName evidence="1">Uncharacterized protein</fullName>
    </submittedName>
</protein>
<dbReference type="AlphaFoldDB" id="A0A432V4T5"/>